<sequence length="224" mass="24006">MSMVRNAKLALGIALVTTLAGCLGSNKEAPLVSLKTLPTLFTKQEPVIPTVTPEQIGQVLAATEKPVSVYVLENTKAQFILVEVERNQGYQTYGSRARQTIAQRNGMMVSTRGFGGDLMSSDEGALLSLVRNRSVGTASYVMRFLTSDNQTRVLAFECKLDVGDTHAVALGEVNSKGVAVTANCSGDGGSFNNLYVVDARGNILSGRQWLGDVIGYMNVQALRQ</sequence>
<dbReference type="InterPro" id="IPR021308">
    <property type="entry name" value="GfcB"/>
</dbReference>
<dbReference type="RefSeq" id="WP_099241795.1">
    <property type="nucleotide sequence ID" value="NZ_FXXP01000001.1"/>
</dbReference>
<gene>
    <name evidence="1" type="ORF">TRP8649_00222</name>
</gene>
<dbReference type="InterPro" id="IPR023373">
    <property type="entry name" value="YmcC_sf"/>
</dbReference>
<evidence type="ECO:0000313" key="1">
    <source>
        <dbReference type="EMBL" id="SMX26149.1"/>
    </source>
</evidence>
<proteinExistence type="predicted"/>
<evidence type="ECO:0000313" key="2">
    <source>
        <dbReference type="Proteomes" id="UP000225972"/>
    </source>
</evidence>
<organism evidence="1 2">
    <name type="scientific">Pelagimonas phthalicica</name>
    <dbReference type="NCBI Taxonomy" id="1037362"/>
    <lineage>
        <taxon>Bacteria</taxon>
        <taxon>Pseudomonadati</taxon>
        <taxon>Pseudomonadota</taxon>
        <taxon>Alphaproteobacteria</taxon>
        <taxon>Rhodobacterales</taxon>
        <taxon>Roseobacteraceae</taxon>
        <taxon>Pelagimonas</taxon>
    </lineage>
</organism>
<dbReference type="AlphaFoldDB" id="A0A238J6D2"/>
<dbReference type="EMBL" id="FXXP01000001">
    <property type="protein sequence ID" value="SMX26149.1"/>
    <property type="molecule type" value="Genomic_DNA"/>
</dbReference>
<dbReference type="OrthoDB" id="6237231at2"/>
<dbReference type="Gene3D" id="2.40.360.10">
    <property type="entry name" value="YmcC-like"/>
    <property type="match status" value="1"/>
</dbReference>
<dbReference type="SUPFAM" id="SSF159270">
    <property type="entry name" value="YmcC-like"/>
    <property type="match status" value="1"/>
</dbReference>
<dbReference type="Proteomes" id="UP000225972">
    <property type="component" value="Unassembled WGS sequence"/>
</dbReference>
<reference evidence="2" key="1">
    <citation type="submission" date="2017-05" db="EMBL/GenBank/DDBJ databases">
        <authorList>
            <person name="Rodrigo-Torres L."/>
            <person name="Arahal R. D."/>
            <person name="Lucena T."/>
        </authorList>
    </citation>
    <scope>NUCLEOTIDE SEQUENCE [LARGE SCALE GENOMIC DNA]</scope>
    <source>
        <strain evidence="2">CECT 8649</strain>
    </source>
</reference>
<protein>
    <recommendedName>
        <fullName evidence="3">Group 4 capsule polysaccharide lipoprotein gfcB, YjbF</fullName>
    </recommendedName>
</protein>
<dbReference type="Pfam" id="PF11102">
    <property type="entry name" value="YjbF"/>
    <property type="match status" value="1"/>
</dbReference>
<name>A0A238J6D2_9RHOB</name>
<dbReference type="PROSITE" id="PS51257">
    <property type="entry name" value="PROKAR_LIPOPROTEIN"/>
    <property type="match status" value="1"/>
</dbReference>
<evidence type="ECO:0008006" key="3">
    <source>
        <dbReference type="Google" id="ProtNLM"/>
    </source>
</evidence>
<accession>A0A238J6D2</accession>
<keyword evidence="2" id="KW-1185">Reference proteome</keyword>